<sequence>MNSRSISSVFRCSDFAVRIAGRGISNQQRCFSNTSIRLKHGAVPKFTEVSSPELQELLTNVREKIFLPTHLSKEQRDLIFMAKYREKLATDPAKAIIAGEEFTLKPIDVTKDRPGQWGSLYKALLLMPEAKDWTNLPNLLEGLKTAGFKIERDHRFEIVVRKLCQNGQHGILLECLRRAEETGLTLTDPLRVIQIFFFMQQKAFTSGWDAEDTKKALAWAEMVKELMQEPKHRLLKDSEPVANLFEINGILLELAAVRAAKHQDGKDVDGKVEKYARELLASPRDFEARRDTSLGMNGWLSWYVPAGHGLKLAQTVLGPSSDLSVALGKVRQVLDPLLLTAKDELAATPTTSGHPRIGVTMYEKTLGPKAL</sequence>
<proteinExistence type="predicted"/>
<keyword evidence="2" id="KW-1185">Reference proteome</keyword>
<organism evidence="1 2">
    <name type="scientific">Oculimacula yallundae</name>
    <dbReference type="NCBI Taxonomy" id="86028"/>
    <lineage>
        <taxon>Eukaryota</taxon>
        <taxon>Fungi</taxon>
        <taxon>Dikarya</taxon>
        <taxon>Ascomycota</taxon>
        <taxon>Pezizomycotina</taxon>
        <taxon>Leotiomycetes</taxon>
        <taxon>Helotiales</taxon>
        <taxon>Ploettnerulaceae</taxon>
        <taxon>Oculimacula</taxon>
    </lineage>
</organism>
<gene>
    <name evidence="1" type="ORF">VTL71DRAFT_5767</name>
</gene>
<evidence type="ECO:0000313" key="1">
    <source>
        <dbReference type="EMBL" id="KAL2062695.1"/>
    </source>
</evidence>
<dbReference type="Proteomes" id="UP001595075">
    <property type="component" value="Unassembled WGS sequence"/>
</dbReference>
<evidence type="ECO:0000313" key="2">
    <source>
        <dbReference type="Proteomes" id="UP001595075"/>
    </source>
</evidence>
<name>A0ABR4BYH2_9HELO</name>
<protein>
    <submittedName>
        <fullName evidence="1">Uncharacterized protein</fullName>
    </submittedName>
</protein>
<accession>A0ABR4BYH2</accession>
<dbReference type="EMBL" id="JAZHXI010000016">
    <property type="protein sequence ID" value="KAL2062695.1"/>
    <property type="molecule type" value="Genomic_DNA"/>
</dbReference>
<reference evidence="1 2" key="1">
    <citation type="journal article" date="2024" name="Commun. Biol.">
        <title>Comparative genomic analysis of thermophilic fungi reveals convergent evolutionary adaptations and gene losses.</title>
        <authorList>
            <person name="Steindorff A.S."/>
            <person name="Aguilar-Pontes M.V."/>
            <person name="Robinson A.J."/>
            <person name="Andreopoulos B."/>
            <person name="LaButti K."/>
            <person name="Kuo A."/>
            <person name="Mondo S."/>
            <person name="Riley R."/>
            <person name="Otillar R."/>
            <person name="Haridas S."/>
            <person name="Lipzen A."/>
            <person name="Grimwood J."/>
            <person name="Schmutz J."/>
            <person name="Clum A."/>
            <person name="Reid I.D."/>
            <person name="Moisan M.C."/>
            <person name="Butler G."/>
            <person name="Nguyen T.T.M."/>
            <person name="Dewar K."/>
            <person name="Conant G."/>
            <person name="Drula E."/>
            <person name="Henrissat B."/>
            <person name="Hansel C."/>
            <person name="Singer S."/>
            <person name="Hutchinson M.I."/>
            <person name="de Vries R.P."/>
            <person name="Natvig D.O."/>
            <person name="Powell A.J."/>
            <person name="Tsang A."/>
            <person name="Grigoriev I.V."/>
        </authorList>
    </citation>
    <scope>NUCLEOTIDE SEQUENCE [LARGE SCALE GENOMIC DNA]</scope>
    <source>
        <strain evidence="1 2">CBS 494.80</strain>
    </source>
</reference>
<comment type="caution">
    <text evidence="1">The sequence shown here is derived from an EMBL/GenBank/DDBJ whole genome shotgun (WGS) entry which is preliminary data.</text>
</comment>